<name>A0A1Q8S5X9_9PEZI</name>
<feature type="domain" description="Rhodopsin" evidence="7">
    <location>
        <begin position="38"/>
        <end position="272"/>
    </location>
</feature>
<comment type="caution">
    <text evidence="8">The sequence shown here is derived from an EMBL/GenBank/DDBJ whole genome shotgun (WGS) entry which is preliminary data.</text>
</comment>
<dbReference type="Pfam" id="PF20684">
    <property type="entry name" value="Fung_rhodopsin"/>
    <property type="match status" value="1"/>
</dbReference>
<gene>
    <name evidence="8" type="ORF">CCHL11_02402</name>
</gene>
<feature type="transmembrane region" description="Helical" evidence="6">
    <location>
        <begin position="247"/>
        <end position="271"/>
    </location>
</feature>
<organism evidence="8 9">
    <name type="scientific">Colletotrichum chlorophyti</name>
    <dbReference type="NCBI Taxonomy" id="708187"/>
    <lineage>
        <taxon>Eukaryota</taxon>
        <taxon>Fungi</taxon>
        <taxon>Dikarya</taxon>
        <taxon>Ascomycota</taxon>
        <taxon>Pezizomycotina</taxon>
        <taxon>Sordariomycetes</taxon>
        <taxon>Hypocreomycetidae</taxon>
        <taxon>Glomerellales</taxon>
        <taxon>Glomerellaceae</taxon>
        <taxon>Colletotrichum</taxon>
    </lineage>
</organism>
<dbReference type="InterPro" id="IPR052337">
    <property type="entry name" value="SAT4-like"/>
</dbReference>
<feature type="transmembrane region" description="Helical" evidence="6">
    <location>
        <begin position="175"/>
        <end position="201"/>
    </location>
</feature>
<feature type="transmembrane region" description="Helical" evidence="6">
    <location>
        <begin position="133"/>
        <end position="155"/>
    </location>
</feature>
<dbReference type="PANTHER" id="PTHR33048">
    <property type="entry name" value="PTH11-LIKE INTEGRAL MEMBRANE PROTEIN (AFU_ORTHOLOGUE AFUA_5G11245)"/>
    <property type="match status" value="1"/>
</dbReference>
<comment type="subcellular location">
    <subcellularLocation>
        <location evidence="1">Membrane</location>
        <topology evidence="1">Multi-pass membrane protein</topology>
    </subcellularLocation>
</comment>
<evidence type="ECO:0000259" key="7">
    <source>
        <dbReference type="Pfam" id="PF20684"/>
    </source>
</evidence>
<comment type="similarity">
    <text evidence="5">Belongs to the SAT4 family.</text>
</comment>
<evidence type="ECO:0000256" key="4">
    <source>
        <dbReference type="ARBA" id="ARBA00023136"/>
    </source>
</evidence>
<dbReference type="GO" id="GO:0016020">
    <property type="term" value="C:membrane"/>
    <property type="evidence" value="ECO:0007669"/>
    <property type="project" value="UniProtKB-SubCell"/>
</dbReference>
<dbReference type="InterPro" id="IPR049326">
    <property type="entry name" value="Rhodopsin_dom_fungi"/>
</dbReference>
<feature type="transmembrane region" description="Helical" evidence="6">
    <location>
        <begin position="102"/>
        <end position="121"/>
    </location>
</feature>
<feature type="transmembrane region" description="Helical" evidence="6">
    <location>
        <begin position="213"/>
        <end position="232"/>
    </location>
</feature>
<keyword evidence="3 6" id="KW-1133">Transmembrane helix</keyword>
<evidence type="ECO:0000313" key="9">
    <source>
        <dbReference type="Proteomes" id="UP000186583"/>
    </source>
</evidence>
<evidence type="ECO:0000256" key="6">
    <source>
        <dbReference type="SAM" id="Phobius"/>
    </source>
</evidence>
<keyword evidence="9" id="KW-1185">Reference proteome</keyword>
<feature type="transmembrane region" description="Helical" evidence="6">
    <location>
        <begin position="20"/>
        <end position="41"/>
    </location>
</feature>
<sequence>MGWVLNATPEVEATSQWPTIVAVVVVLSVLSVIIVTSRLWIRHTARGLASDDWMSALSEVFALIYSGLTIGQTRYGLGLPVRLRPPANLVTYTRINFAGRPFYQIGISFFKIALLISYLRLLKGTDNKSYRRVVWGTIILVLLAHLACTFSLVFACTPVDKSWNPLKAGTCLPPAPSFTAYAVVTIVSDVVVAVLPIPVLLKLNIRVEKKAGLIAIFLLGLFTTLCSILRYLEINRIQYGDGNSTMLVLWGTVEFNVGNIVSSLPFLAPVFMKKARDYKSKYSGGSSHGRSHLKGAERYKLSEMNHDKSVFASANHGKRDNESEENILPGNILKSVTYSVQVDDKIESQPAPR</sequence>
<keyword evidence="2 6" id="KW-0812">Transmembrane</keyword>
<evidence type="ECO:0000256" key="3">
    <source>
        <dbReference type="ARBA" id="ARBA00022989"/>
    </source>
</evidence>
<accession>A0A1Q8S5X9</accession>
<evidence type="ECO:0000256" key="1">
    <source>
        <dbReference type="ARBA" id="ARBA00004141"/>
    </source>
</evidence>
<evidence type="ECO:0000256" key="2">
    <source>
        <dbReference type="ARBA" id="ARBA00022692"/>
    </source>
</evidence>
<feature type="transmembrane region" description="Helical" evidence="6">
    <location>
        <begin position="53"/>
        <end position="71"/>
    </location>
</feature>
<protein>
    <recommendedName>
        <fullName evidence="7">Rhodopsin domain-containing protein</fullName>
    </recommendedName>
</protein>
<evidence type="ECO:0000256" key="5">
    <source>
        <dbReference type="ARBA" id="ARBA00038359"/>
    </source>
</evidence>
<evidence type="ECO:0000313" key="8">
    <source>
        <dbReference type="EMBL" id="OLN96781.1"/>
    </source>
</evidence>
<dbReference type="EMBL" id="MPGH01000014">
    <property type="protein sequence ID" value="OLN96781.1"/>
    <property type="molecule type" value="Genomic_DNA"/>
</dbReference>
<dbReference type="PANTHER" id="PTHR33048:SF146">
    <property type="entry name" value="INTEGRAL MEMBRANE PROTEIN"/>
    <property type="match status" value="1"/>
</dbReference>
<dbReference type="Proteomes" id="UP000186583">
    <property type="component" value="Unassembled WGS sequence"/>
</dbReference>
<dbReference type="OrthoDB" id="5273647at2759"/>
<keyword evidence="4 6" id="KW-0472">Membrane</keyword>
<dbReference type="AlphaFoldDB" id="A0A1Q8S5X9"/>
<reference evidence="8 9" key="1">
    <citation type="submission" date="2016-11" db="EMBL/GenBank/DDBJ databases">
        <title>Draft Genome Assembly of Colletotrichum chlorophyti a pathogen of herbaceous plants.</title>
        <authorList>
            <person name="Gan P."/>
            <person name="Narusaka M."/>
            <person name="Tsushima A."/>
            <person name="Narusaka Y."/>
            <person name="Takano Y."/>
            <person name="Shirasu K."/>
        </authorList>
    </citation>
    <scope>NUCLEOTIDE SEQUENCE [LARGE SCALE GENOMIC DNA]</scope>
    <source>
        <strain evidence="8 9">NTL11</strain>
    </source>
</reference>
<proteinExistence type="inferred from homology"/>